<evidence type="ECO:0008006" key="3">
    <source>
        <dbReference type="Google" id="ProtNLM"/>
    </source>
</evidence>
<reference evidence="1 2" key="1">
    <citation type="journal article" date="2016" name="Genome Biol. Evol.">
        <title>Divergent and convergent evolution of fungal pathogenicity.</title>
        <authorList>
            <person name="Shang Y."/>
            <person name="Xiao G."/>
            <person name="Zheng P."/>
            <person name="Cen K."/>
            <person name="Zhan S."/>
            <person name="Wang C."/>
        </authorList>
    </citation>
    <scope>NUCLEOTIDE SEQUENCE [LARGE SCALE GENOMIC DNA]</scope>
    <source>
        <strain evidence="1 2">RCEF 264</strain>
    </source>
</reference>
<evidence type="ECO:0000313" key="1">
    <source>
        <dbReference type="EMBL" id="OAA68562.1"/>
    </source>
</evidence>
<gene>
    <name evidence="1" type="ORF">SPI_00757</name>
</gene>
<dbReference type="InterPro" id="IPR053175">
    <property type="entry name" value="DHMBA_Reg_Transcription_Factor"/>
</dbReference>
<organism evidence="1 2">
    <name type="scientific">Niveomyces insectorum RCEF 264</name>
    <dbReference type="NCBI Taxonomy" id="1081102"/>
    <lineage>
        <taxon>Eukaryota</taxon>
        <taxon>Fungi</taxon>
        <taxon>Dikarya</taxon>
        <taxon>Ascomycota</taxon>
        <taxon>Pezizomycotina</taxon>
        <taxon>Sordariomycetes</taxon>
        <taxon>Hypocreomycetidae</taxon>
        <taxon>Hypocreales</taxon>
        <taxon>Cordycipitaceae</taxon>
        <taxon>Niveomyces</taxon>
    </lineage>
</organism>
<proteinExistence type="predicted"/>
<dbReference type="PANTHER" id="PTHR38791">
    <property type="entry name" value="ZN(II)2CYS6 TRANSCRIPTION FACTOR (EUROFUNG)-RELATED-RELATED"/>
    <property type="match status" value="1"/>
</dbReference>
<dbReference type="EMBL" id="AZHD01000001">
    <property type="protein sequence ID" value="OAA68562.1"/>
    <property type="molecule type" value="Genomic_DNA"/>
</dbReference>
<evidence type="ECO:0000313" key="2">
    <source>
        <dbReference type="Proteomes" id="UP000076874"/>
    </source>
</evidence>
<protein>
    <recommendedName>
        <fullName evidence="3">C6 zinc finger domain containing protein</fullName>
    </recommendedName>
</protein>
<dbReference type="AlphaFoldDB" id="A0A162JGD5"/>
<name>A0A162JGD5_9HYPO</name>
<dbReference type="PANTHER" id="PTHR38791:SF5">
    <property type="entry name" value="TRANSCRIPTION FACTOR DBAG-RELATED"/>
    <property type="match status" value="1"/>
</dbReference>
<accession>A0A162JGD5</accession>
<dbReference type="STRING" id="1081102.A0A162JGD5"/>
<dbReference type="OrthoDB" id="3525185at2759"/>
<sequence>MVNYGVSRACEAVTNYVQDEKDVIFRQWPSPPSQQHSSTCWPDAALNDTEIEARALVVFLNEFVVEPANRELSRGFLDGMRTLLDRAGPDSILAGAAKLVALACVAHRLRRPSLLRRLEEQYGFLIQNFNRSLSLEGDCVTIESLYTAVLFGLYEVMHVRGVNAILASGASHLDWGSDAQIIELGIPLLLKLTMDESRINGILRASAKHSPGQALDTIMIAFWHFLNRIALALEGTTSSVEELTQLRRDAEMLEQKFTGWGASHSDERTSPAPQTIGFVSAQAARSSGTAYCHAGPVDVYPDYYVATVWNTYRKSHIYILDVLMQIDSRLHVQAADDAPQRDKAEEIVAGLIASVPFLLASDVHEYFDRVNAGTLPVQTNRPVGGLLLLHPLYCIATSPIVSLATRKYCRRCLEWIGSDMGIGQAAVLAKSLNFTKEPSHVQPDRNTDPRLPYQVMSESNNLIWAGMLLQPI</sequence>
<keyword evidence="2" id="KW-1185">Reference proteome</keyword>
<comment type="caution">
    <text evidence="1">The sequence shown here is derived from an EMBL/GenBank/DDBJ whole genome shotgun (WGS) entry which is preliminary data.</text>
</comment>
<dbReference type="Proteomes" id="UP000076874">
    <property type="component" value="Unassembled WGS sequence"/>
</dbReference>